<accession>A0A5N5FKK5</accession>
<dbReference type="Pfam" id="PF01697">
    <property type="entry name" value="Glyco_transf_92"/>
    <property type="match status" value="1"/>
</dbReference>
<sequence length="460" mass="51661">MVKEKAEKEKKLFVRVILNYAAELKILLTALLILCILVTLLQFSPSRFTLSTSDLHFCICKVNPPAQAQALAQAPAQSDIATTAAADTALLSSPAPSSTPFPPPPPSVELDKVLSNGILKRAFNPYGSAAYTFRGGMNTFITMGAYRGGMNTFAIVGMSSKPLHDFSNPEYECQWAINADNSGGKLLLLATTEGDGNGNFNTTDIIQALTEAPGTLNAGIFTAKPQYDYLYCGSPLFDNLSPQRVREWIAYHVRLFGQGSHFVFNDAGGIHEEVLEVLKPWMELGYITLQDIKVQERFAGYYHNQFMVLNDCLHRYKFMAKWVFFFDVDEFIYMPPNSNIKLVLDSLSDYTQFTIEQMPMSNKLCVFEDYSKIYRKWGFEKLVYRDVKRGIHSDRKYAVQPHNVYAAGLINATEAYVDDITYVMDTTMISLAGSVKEFELRMIGDRKRPDKNSLEGLQLS</sequence>
<evidence type="ECO:0000256" key="6">
    <source>
        <dbReference type="ARBA" id="ARBA00022989"/>
    </source>
</evidence>
<evidence type="ECO:0000313" key="9">
    <source>
        <dbReference type="EMBL" id="KAB2601742.1"/>
    </source>
</evidence>
<name>A0A5N5FKK5_9ROSA</name>
<dbReference type="Proteomes" id="UP000327157">
    <property type="component" value="Chromosome 10"/>
</dbReference>
<dbReference type="GO" id="GO:0016020">
    <property type="term" value="C:membrane"/>
    <property type="evidence" value="ECO:0007669"/>
    <property type="project" value="UniProtKB-SubCell"/>
</dbReference>
<gene>
    <name evidence="9" type="ORF">D8674_002747</name>
</gene>
<protein>
    <recommendedName>
        <fullName evidence="8">Glycosyltransferase family 92 protein</fullName>
        <ecNumber evidence="8">2.4.1.-</ecNumber>
    </recommendedName>
</protein>
<evidence type="ECO:0000256" key="3">
    <source>
        <dbReference type="ARBA" id="ARBA00022676"/>
    </source>
</evidence>
<keyword evidence="7 8" id="KW-0472">Membrane</keyword>
<feature type="transmembrane region" description="Helical" evidence="8">
    <location>
        <begin position="12"/>
        <end position="41"/>
    </location>
</feature>
<dbReference type="InterPro" id="IPR008166">
    <property type="entry name" value="Glyco_transf_92"/>
</dbReference>
<reference evidence="9 10" key="1">
    <citation type="submission" date="2019-09" db="EMBL/GenBank/DDBJ databases">
        <authorList>
            <person name="Ou C."/>
        </authorList>
    </citation>
    <scope>NUCLEOTIDE SEQUENCE [LARGE SCALE GENOMIC DNA]</scope>
    <source>
        <strain evidence="9">S2</strain>
        <tissue evidence="9">Leaf</tissue>
    </source>
</reference>
<evidence type="ECO:0000256" key="8">
    <source>
        <dbReference type="RuleBase" id="RU366017"/>
    </source>
</evidence>
<organism evidence="9 10">
    <name type="scientific">Pyrus ussuriensis x Pyrus communis</name>
    <dbReference type="NCBI Taxonomy" id="2448454"/>
    <lineage>
        <taxon>Eukaryota</taxon>
        <taxon>Viridiplantae</taxon>
        <taxon>Streptophyta</taxon>
        <taxon>Embryophyta</taxon>
        <taxon>Tracheophyta</taxon>
        <taxon>Spermatophyta</taxon>
        <taxon>Magnoliopsida</taxon>
        <taxon>eudicotyledons</taxon>
        <taxon>Gunneridae</taxon>
        <taxon>Pentapetalae</taxon>
        <taxon>rosids</taxon>
        <taxon>fabids</taxon>
        <taxon>Rosales</taxon>
        <taxon>Rosaceae</taxon>
        <taxon>Amygdaloideae</taxon>
        <taxon>Maleae</taxon>
        <taxon>Pyrus</taxon>
    </lineage>
</organism>
<comment type="subcellular location">
    <subcellularLocation>
        <location evidence="1">Membrane</location>
        <topology evidence="1">Single-pass membrane protein</topology>
    </subcellularLocation>
</comment>
<dbReference type="PANTHER" id="PTHR21461:SF12">
    <property type="entry name" value="GALACTAN BETA-1,4-GALACTOSYLTRANSFERASE GALS2"/>
    <property type="match status" value="1"/>
</dbReference>
<proteinExistence type="inferred from homology"/>
<evidence type="ECO:0000256" key="7">
    <source>
        <dbReference type="ARBA" id="ARBA00023136"/>
    </source>
</evidence>
<dbReference type="PANTHER" id="PTHR21461">
    <property type="entry name" value="GLYCOSYLTRANSFERASE FAMILY 92 PROTEIN"/>
    <property type="match status" value="1"/>
</dbReference>
<reference evidence="9 10" key="3">
    <citation type="submission" date="2019-11" db="EMBL/GenBank/DDBJ databases">
        <title>A de novo genome assembly of a pear dwarfing rootstock.</title>
        <authorList>
            <person name="Wang F."/>
            <person name="Wang J."/>
            <person name="Li S."/>
            <person name="Zhang Y."/>
            <person name="Fang M."/>
            <person name="Ma L."/>
            <person name="Zhao Y."/>
            <person name="Jiang S."/>
        </authorList>
    </citation>
    <scope>NUCLEOTIDE SEQUENCE [LARGE SCALE GENOMIC DNA]</scope>
    <source>
        <strain evidence="9">S2</strain>
        <tissue evidence="9">Leaf</tissue>
    </source>
</reference>
<dbReference type="AlphaFoldDB" id="A0A5N5FKK5"/>
<evidence type="ECO:0000256" key="2">
    <source>
        <dbReference type="ARBA" id="ARBA00007647"/>
    </source>
</evidence>
<dbReference type="EC" id="2.4.1.-" evidence="8"/>
<dbReference type="GO" id="GO:0005737">
    <property type="term" value="C:cytoplasm"/>
    <property type="evidence" value="ECO:0007669"/>
    <property type="project" value="TreeGrafter"/>
</dbReference>
<evidence type="ECO:0000313" key="10">
    <source>
        <dbReference type="Proteomes" id="UP000327157"/>
    </source>
</evidence>
<keyword evidence="4 8" id="KW-0808">Transferase</keyword>
<comment type="caution">
    <text evidence="9">The sequence shown here is derived from an EMBL/GenBank/DDBJ whole genome shotgun (WGS) entry which is preliminary data.</text>
</comment>
<keyword evidence="3 8" id="KW-0328">Glycosyltransferase</keyword>
<comment type="similarity">
    <text evidence="2 8">Belongs to the glycosyltransferase 92 family.</text>
</comment>
<evidence type="ECO:0000256" key="4">
    <source>
        <dbReference type="ARBA" id="ARBA00022679"/>
    </source>
</evidence>
<keyword evidence="6 8" id="KW-1133">Transmembrane helix</keyword>
<dbReference type="EMBL" id="SMOL01000695">
    <property type="protein sequence ID" value="KAB2601742.1"/>
    <property type="molecule type" value="Genomic_DNA"/>
</dbReference>
<evidence type="ECO:0000256" key="1">
    <source>
        <dbReference type="ARBA" id="ARBA00004167"/>
    </source>
</evidence>
<keyword evidence="10" id="KW-1185">Reference proteome</keyword>
<keyword evidence="5 8" id="KW-0812">Transmembrane</keyword>
<dbReference type="GO" id="GO:0016757">
    <property type="term" value="F:glycosyltransferase activity"/>
    <property type="evidence" value="ECO:0007669"/>
    <property type="project" value="UniProtKB-UniRule"/>
</dbReference>
<dbReference type="OrthoDB" id="2526284at2759"/>
<reference evidence="10" key="2">
    <citation type="submission" date="2019-10" db="EMBL/GenBank/DDBJ databases">
        <title>A de novo genome assembly of a pear dwarfing rootstock.</title>
        <authorList>
            <person name="Wang F."/>
            <person name="Wang J."/>
            <person name="Li S."/>
            <person name="Zhang Y."/>
            <person name="Fang M."/>
            <person name="Ma L."/>
            <person name="Zhao Y."/>
            <person name="Jiang S."/>
        </authorList>
    </citation>
    <scope>NUCLEOTIDE SEQUENCE [LARGE SCALE GENOMIC DNA]</scope>
</reference>
<evidence type="ECO:0000256" key="5">
    <source>
        <dbReference type="ARBA" id="ARBA00022692"/>
    </source>
</evidence>